<dbReference type="Proteomes" id="UP001293718">
    <property type="component" value="Unassembled WGS sequence"/>
</dbReference>
<evidence type="ECO:0000313" key="8">
    <source>
        <dbReference type="EMBL" id="MDZ5456674.1"/>
    </source>
</evidence>
<feature type="transmembrane region" description="Helical" evidence="7">
    <location>
        <begin position="42"/>
        <end position="66"/>
    </location>
</feature>
<keyword evidence="5 7" id="KW-1133">Transmembrane helix</keyword>
<dbReference type="InterPro" id="IPR023679">
    <property type="entry name" value="UPF0761_bac"/>
</dbReference>
<feature type="transmembrane region" description="Helical" evidence="7">
    <location>
        <begin position="222"/>
        <end position="243"/>
    </location>
</feature>
<evidence type="ECO:0000256" key="1">
    <source>
        <dbReference type="ARBA" id="ARBA00004651"/>
    </source>
</evidence>
<dbReference type="PANTHER" id="PTHR30213">
    <property type="entry name" value="INNER MEMBRANE PROTEIN YHJD"/>
    <property type="match status" value="1"/>
</dbReference>
<comment type="similarity">
    <text evidence="7">Belongs to the UPF0761 family.</text>
</comment>
<dbReference type="Pfam" id="PF03631">
    <property type="entry name" value="Virul_fac_BrkB"/>
    <property type="match status" value="1"/>
</dbReference>
<proteinExistence type="inferred from homology"/>
<dbReference type="RefSeq" id="WP_066333495.1">
    <property type="nucleotide sequence ID" value="NZ_JAXOJX010000010.1"/>
</dbReference>
<dbReference type="EMBL" id="JAXOJX010000010">
    <property type="protein sequence ID" value="MDZ5456674.1"/>
    <property type="molecule type" value="Genomic_DNA"/>
</dbReference>
<accession>A0ABU5IC29</accession>
<keyword evidence="6 7" id="KW-0472">Membrane</keyword>
<comment type="caution">
    <text evidence="8">The sequence shown here is derived from an EMBL/GenBank/DDBJ whole genome shotgun (WGS) entry which is preliminary data.</text>
</comment>
<evidence type="ECO:0000256" key="6">
    <source>
        <dbReference type="ARBA" id="ARBA00023136"/>
    </source>
</evidence>
<dbReference type="NCBIfam" id="TIGR00765">
    <property type="entry name" value="yihY_not_rbn"/>
    <property type="match status" value="1"/>
</dbReference>
<keyword evidence="2 7" id="KW-1003">Cell membrane</keyword>
<feature type="transmembrane region" description="Helical" evidence="7">
    <location>
        <begin position="186"/>
        <end position="210"/>
    </location>
</feature>
<dbReference type="InterPro" id="IPR036390">
    <property type="entry name" value="WH_DNA-bd_sf"/>
</dbReference>
<dbReference type="PANTHER" id="PTHR30213:SF0">
    <property type="entry name" value="UPF0761 MEMBRANE PROTEIN YIHY"/>
    <property type="match status" value="1"/>
</dbReference>
<feature type="transmembrane region" description="Helical" evidence="7">
    <location>
        <begin position="255"/>
        <end position="283"/>
    </location>
</feature>
<dbReference type="SUPFAM" id="SSF46785">
    <property type="entry name" value="Winged helix' DNA-binding domain"/>
    <property type="match status" value="1"/>
</dbReference>
<comment type="subcellular location">
    <subcellularLocation>
        <location evidence="1 7">Cell membrane</location>
        <topology evidence="1 7">Multi-pass membrane protein</topology>
    </subcellularLocation>
</comment>
<keyword evidence="3" id="KW-0997">Cell inner membrane</keyword>
<feature type="transmembrane region" description="Helical" evidence="7">
    <location>
        <begin position="150"/>
        <end position="174"/>
    </location>
</feature>
<gene>
    <name evidence="8" type="ORF">SM757_08805</name>
</gene>
<evidence type="ECO:0000256" key="7">
    <source>
        <dbReference type="HAMAP-Rule" id="MF_00672"/>
    </source>
</evidence>
<name>A0ABU5IC29_9BURK</name>
<evidence type="ECO:0000256" key="4">
    <source>
        <dbReference type="ARBA" id="ARBA00022692"/>
    </source>
</evidence>
<protein>
    <recommendedName>
        <fullName evidence="7">UPF0761 membrane protein SM757_08805</fullName>
    </recommendedName>
</protein>
<evidence type="ECO:0000313" key="9">
    <source>
        <dbReference type="Proteomes" id="UP001293718"/>
    </source>
</evidence>
<evidence type="ECO:0000256" key="3">
    <source>
        <dbReference type="ARBA" id="ARBA00022519"/>
    </source>
</evidence>
<keyword evidence="9" id="KW-1185">Reference proteome</keyword>
<organism evidence="8 9">
    <name type="scientific">Azohydromonas lata</name>
    <dbReference type="NCBI Taxonomy" id="45677"/>
    <lineage>
        <taxon>Bacteria</taxon>
        <taxon>Pseudomonadati</taxon>
        <taxon>Pseudomonadota</taxon>
        <taxon>Betaproteobacteria</taxon>
        <taxon>Burkholderiales</taxon>
        <taxon>Sphaerotilaceae</taxon>
        <taxon>Azohydromonas</taxon>
    </lineage>
</organism>
<evidence type="ECO:0000256" key="2">
    <source>
        <dbReference type="ARBA" id="ARBA00022475"/>
    </source>
</evidence>
<dbReference type="HAMAP" id="MF_00672">
    <property type="entry name" value="UPF0761"/>
    <property type="match status" value="1"/>
</dbReference>
<evidence type="ECO:0000256" key="5">
    <source>
        <dbReference type="ARBA" id="ARBA00022989"/>
    </source>
</evidence>
<reference evidence="8 9" key="1">
    <citation type="submission" date="2023-11" db="EMBL/GenBank/DDBJ databases">
        <title>Draft genome of Azohydromonas lata strain H1 (DSM1123), a polyhydroxyalkanoate producer.</title>
        <authorList>
            <person name="Traversa D."/>
            <person name="D'Addabbo P."/>
            <person name="Pazzani C."/>
            <person name="Manzari C."/>
            <person name="Chiara M."/>
            <person name="Scrascia M."/>
        </authorList>
    </citation>
    <scope>NUCLEOTIDE SEQUENCE [LARGE SCALE GENOMIC DNA]</scope>
    <source>
        <strain evidence="8 9">H1</strain>
    </source>
</reference>
<sequence>MKHPSARWRGRCLAAWQTLLHWPWRDTFLTLRQRFREDKLSLTASSLTFTTLLALVPLTTMAFALFSAFPVFGAFQAAVEKYFLQALVPETISRQVLSQLTQFAMKARRLSGVGLVLLGVTAITTMLTIDRALNAIWAVRRPRPIGQRVLVYWAAITLGPLVLGVSLSVTSYALSASQGWVHAPPWGVSLLLNAVEFGLLVTAMAALFHYVPNTLVRWRHAFAGGLFVALGFELAKDLIGWYFSKVPTFSAVYGAFATVPILLVWVYAGWSIVLIGAVIAASAQSLAQRTARLPSGVGQPFALALGLLRELVAAQREGHPGRSQPALAQALGVDPLRLEPVLDTLAELDWIGRLEEGGAQRMVLLCDPGRTPAAPLIDRLLLEPCTEAQAFRMHAGVEAMSLEELLR</sequence>
<keyword evidence="4 7" id="KW-0812">Transmembrane</keyword>
<dbReference type="InterPro" id="IPR017039">
    <property type="entry name" value="Virul_fac_BrkB"/>
</dbReference>
<feature type="transmembrane region" description="Helical" evidence="7">
    <location>
        <begin position="110"/>
        <end position="129"/>
    </location>
</feature>